<dbReference type="GO" id="GO:0008171">
    <property type="term" value="F:O-methyltransferase activity"/>
    <property type="evidence" value="ECO:0007669"/>
    <property type="project" value="InterPro"/>
</dbReference>
<organism evidence="5 6">
    <name type="scientific">Dendrothele bispora (strain CBS 962.96)</name>
    <dbReference type="NCBI Taxonomy" id="1314807"/>
    <lineage>
        <taxon>Eukaryota</taxon>
        <taxon>Fungi</taxon>
        <taxon>Dikarya</taxon>
        <taxon>Basidiomycota</taxon>
        <taxon>Agaricomycotina</taxon>
        <taxon>Agaricomycetes</taxon>
        <taxon>Agaricomycetidae</taxon>
        <taxon>Agaricales</taxon>
        <taxon>Agaricales incertae sedis</taxon>
        <taxon>Dendrothele</taxon>
    </lineage>
</organism>
<evidence type="ECO:0000313" key="5">
    <source>
        <dbReference type="EMBL" id="THU96315.1"/>
    </source>
</evidence>
<evidence type="ECO:0000313" key="6">
    <source>
        <dbReference type="Proteomes" id="UP000297245"/>
    </source>
</evidence>
<keyword evidence="6" id="KW-1185">Reference proteome</keyword>
<keyword evidence="2 5" id="KW-0808">Transferase</keyword>
<dbReference type="SUPFAM" id="SSF46785">
    <property type="entry name" value="Winged helix' DNA-binding domain"/>
    <property type="match status" value="1"/>
</dbReference>
<dbReference type="Gene3D" id="3.40.50.150">
    <property type="entry name" value="Vaccinia Virus protein VP39"/>
    <property type="match status" value="1"/>
</dbReference>
<evidence type="ECO:0000256" key="1">
    <source>
        <dbReference type="ARBA" id="ARBA00022603"/>
    </source>
</evidence>
<dbReference type="PANTHER" id="PTHR43712">
    <property type="entry name" value="PUTATIVE (AFU_ORTHOLOGUE AFUA_4G14580)-RELATED"/>
    <property type="match status" value="1"/>
</dbReference>
<dbReference type="PROSITE" id="PS51683">
    <property type="entry name" value="SAM_OMT_II"/>
    <property type="match status" value="1"/>
</dbReference>
<dbReference type="OrthoDB" id="2410195at2759"/>
<dbReference type="InterPro" id="IPR036388">
    <property type="entry name" value="WH-like_DNA-bd_sf"/>
</dbReference>
<reference evidence="5 6" key="1">
    <citation type="journal article" date="2019" name="Nat. Ecol. Evol.">
        <title>Megaphylogeny resolves global patterns of mushroom evolution.</title>
        <authorList>
            <person name="Varga T."/>
            <person name="Krizsan K."/>
            <person name="Foldi C."/>
            <person name="Dima B."/>
            <person name="Sanchez-Garcia M."/>
            <person name="Sanchez-Ramirez S."/>
            <person name="Szollosi G.J."/>
            <person name="Szarkandi J.G."/>
            <person name="Papp V."/>
            <person name="Albert L."/>
            <person name="Andreopoulos W."/>
            <person name="Angelini C."/>
            <person name="Antonin V."/>
            <person name="Barry K.W."/>
            <person name="Bougher N.L."/>
            <person name="Buchanan P."/>
            <person name="Buyck B."/>
            <person name="Bense V."/>
            <person name="Catcheside P."/>
            <person name="Chovatia M."/>
            <person name="Cooper J."/>
            <person name="Damon W."/>
            <person name="Desjardin D."/>
            <person name="Finy P."/>
            <person name="Geml J."/>
            <person name="Haridas S."/>
            <person name="Hughes K."/>
            <person name="Justo A."/>
            <person name="Karasinski D."/>
            <person name="Kautmanova I."/>
            <person name="Kiss B."/>
            <person name="Kocsube S."/>
            <person name="Kotiranta H."/>
            <person name="LaButti K.M."/>
            <person name="Lechner B.E."/>
            <person name="Liimatainen K."/>
            <person name="Lipzen A."/>
            <person name="Lukacs Z."/>
            <person name="Mihaltcheva S."/>
            <person name="Morgado L.N."/>
            <person name="Niskanen T."/>
            <person name="Noordeloos M.E."/>
            <person name="Ohm R.A."/>
            <person name="Ortiz-Santana B."/>
            <person name="Ovrebo C."/>
            <person name="Racz N."/>
            <person name="Riley R."/>
            <person name="Savchenko A."/>
            <person name="Shiryaev A."/>
            <person name="Soop K."/>
            <person name="Spirin V."/>
            <person name="Szebenyi C."/>
            <person name="Tomsovsky M."/>
            <person name="Tulloss R.E."/>
            <person name="Uehling J."/>
            <person name="Grigoriev I.V."/>
            <person name="Vagvolgyi C."/>
            <person name="Papp T."/>
            <person name="Martin F.M."/>
            <person name="Miettinen O."/>
            <person name="Hibbett D.S."/>
            <person name="Nagy L.G."/>
        </authorList>
    </citation>
    <scope>NUCLEOTIDE SEQUENCE [LARGE SCALE GENOMIC DNA]</scope>
    <source>
        <strain evidence="5 6">CBS 962.96</strain>
    </source>
</reference>
<dbReference type="InterPro" id="IPR029063">
    <property type="entry name" value="SAM-dependent_MTases_sf"/>
</dbReference>
<evidence type="ECO:0000256" key="2">
    <source>
        <dbReference type="ARBA" id="ARBA00022679"/>
    </source>
</evidence>
<name>A0A4V4HFU7_DENBC</name>
<dbReference type="Pfam" id="PF00891">
    <property type="entry name" value="Methyltransf_2"/>
    <property type="match status" value="1"/>
</dbReference>
<dbReference type="InterPro" id="IPR016461">
    <property type="entry name" value="COMT-like"/>
</dbReference>
<dbReference type="EMBL" id="ML179180">
    <property type="protein sequence ID" value="THU96315.1"/>
    <property type="molecule type" value="Genomic_DNA"/>
</dbReference>
<dbReference type="SUPFAM" id="SSF53335">
    <property type="entry name" value="S-adenosyl-L-methionine-dependent methyltransferases"/>
    <property type="match status" value="1"/>
</dbReference>
<dbReference type="InterPro" id="IPR001077">
    <property type="entry name" value="COMT_C"/>
</dbReference>
<dbReference type="GO" id="GO:0032259">
    <property type="term" value="P:methylation"/>
    <property type="evidence" value="ECO:0007669"/>
    <property type="project" value="UniProtKB-KW"/>
</dbReference>
<dbReference type="AlphaFoldDB" id="A0A4V4HFU7"/>
<proteinExistence type="predicted"/>
<dbReference type="Proteomes" id="UP000297245">
    <property type="component" value="Unassembled WGS sequence"/>
</dbReference>
<dbReference type="InterPro" id="IPR036390">
    <property type="entry name" value="WH_DNA-bd_sf"/>
</dbReference>
<keyword evidence="1 5" id="KW-0489">Methyltransferase</keyword>
<gene>
    <name evidence="5" type="ORF">K435DRAFT_778600</name>
</gene>
<accession>A0A4V4HFU7</accession>
<dbReference type="PANTHER" id="PTHR43712:SF2">
    <property type="entry name" value="O-METHYLTRANSFERASE CICE"/>
    <property type="match status" value="1"/>
</dbReference>
<evidence type="ECO:0000256" key="3">
    <source>
        <dbReference type="ARBA" id="ARBA00022691"/>
    </source>
</evidence>
<dbReference type="Gene3D" id="1.10.10.10">
    <property type="entry name" value="Winged helix-like DNA-binding domain superfamily/Winged helix DNA-binding domain"/>
    <property type="match status" value="1"/>
</dbReference>
<evidence type="ECO:0000259" key="4">
    <source>
        <dbReference type="Pfam" id="PF00891"/>
    </source>
</evidence>
<sequence length="443" mass="48650">MAQTISQLAGIIAGAISDLTTVCHENKLELPDLYNPSFTPESEAFRANASASESAKLAAAACLQLAATLMRPTDIVYQLATGVCHGFSFVCISLRAQLWDQSNQIFQQGMHVNDIASKCGLEAAKLARIMRYLAVHHCYREVEPDVFANNRVSGAFDTGKDIEKLIAENFSVDVDLKCSAASGDVLIDPKTAHASDLTTTAFTRAMNTDLTYWDFHSLPEQEDRARKFGFAMQGIAAMQPAGMIFKALDWASVPSTAKIVDVGGGIGTATTPLVQKYPNFTVIVQDLPHVAEEGKKFYTTKMPEAVASGQLQFQGHSFLNKQPIKDADVFVVKQVLHNWPDVYNSTILKNLREVAKPDTKLIIIDNVIPYACRLPSDAVNNLEGDGIDHGYTLDVTMMFYFNAQEHTILQFQQLLANTGWRLTKCQAIDGKRNLLRSLIAVPA</sequence>
<feature type="domain" description="O-methyltransferase C-terminal" evidence="4">
    <location>
        <begin position="222"/>
        <end position="421"/>
    </location>
</feature>
<protein>
    <submittedName>
        <fullName evidence="5">O-methyltransferase</fullName>
    </submittedName>
</protein>
<keyword evidence="3" id="KW-0949">S-adenosyl-L-methionine</keyword>